<dbReference type="Proteomes" id="UP000054266">
    <property type="component" value="Unassembled WGS sequence"/>
</dbReference>
<evidence type="ECO:0000313" key="2">
    <source>
        <dbReference type="Proteomes" id="UP000054266"/>
    </source>
</evidence>
<sequence length="109" mass="11900">MGWAFAVRAVVRIEAMSHPREATRRCLSPTNDNLGPLLYSRHLMATTSNSTLSAGPQFDAATYWQSVVSGRRMGCLMCKLAEVMGAGDTDRAWRIPCVNKGPVGSRRDG</sequence>
<accession>A0A0D2FGN6</accession>
<keyword evidence="2" id="KW-1185">Reference proteome</keyword>
<gene>
    <name evidence="1" type="ORF">PV04_06494</name>
</gene>
<evidence type="ECO:0000313" key="1">
    <source>
        <dbReference type="EMBL" id="KIW67228.1"/>
    </source>
</evidence>
<dbReference type="EMBL" id="KN846959">
    <property type="protein sequence ID" value="KIW67228.1"/>
    <property type="molecule type" value="Genomic_DNA"/>
</dbReference>
<organism evidence="1 2">
    <name type="scientific">Phialophora macrospora</name>
    <dbReference type="NCBI Taxonomy" id="1851006"/>
    <lineage>
        <taxon>Eukaryota</taxon>
        <taxon>Fungi</taxon>
        <taxon>Dikarya</taxon>
        <taxon>Ascomycota</taxon>
        <taxon>Pezizomycotina</taxon>
        <taxon>Eurotiomycetes</taxon>
        <taxon>Chaetothyriomycetidae</taxon>
        <taxon>Chaetothyriales</taxon>
        <taxon>Herpotrichiellaceae</taxon>
        <taxon>Phialophora</taxon>
    </lineage>
</organism>
<reference evidence="1 2" key="1">
    <citation type="submission" date="2015-01" db="EMBL/GenBank/DDBJ databases">
        <title>The Genome Sequence of Capronia semiimmersa CBS27337.</title>
        <authorList>
            <consortium name="The Broad Institute Genomics Platform"/>
            <person name="Cuomo C."/>
            <person name="de Hoog S."/>
            <person name="Gorbushina A."/>
            <person name="Stielow B."/>
            <person name="Teixiera M."/>
            <person name="Abouelleil A."/>
            <person name="Chapman S.B."/>
            <person name="Priest M."/>
            <person name="Young S.K."/>
            <person name="Wortman J."/>
            <person name="Nusbaum C."/>
            <person name="Birren B."/>
        </authorList>
    </citation>
    <scope>NUCLEOTIDE SEQUENCE [LARGE SCALE GENOMIC DNA]</scope>
    <source>
        <strain evidence="1 2">CBS 27337</strain>
    </source>
</reference>
<protein>
    <submittedName>
        <fullName evidence="1">Uncharacterized protein</fullName>
    </submittedName>
</protein>
<name>A0A0D2FGN6_9EURO</name>
<dbReference type="HOGENOM" id="CLU_2183631_0_0_1"/>
<proteinExistence type="predicted"/>
<dbReference type="AlphaFoldDB" id="A0A0D2FGN6"/>